<proteinExistence type="predicted"/>
<comment type="caution">
    <text evidence="1">The sequence shown here is derived from an EMBL/GenBank/DDBJ whole genome shotgun (WGS) entry which is preliminary data.</text>
</comment>
<dbReference type="EMBL" id="JAPDMX010000003">
    <property type="protein sequence ID" value="MCW3171408.1"/>
    <property type="molecule type" value="Genomic_DNA"/>
</dbReference>
<organism evidence="1 2">
    <name type="scientific">Shewanella subflava</name>
    <dbReference type="NCBI Taxonomy" id="2986476"/>
    <lineage>
        <taxon>Bacteria</taxon>
        <taxon>Pseudomonadati</taxon>
        <taxon>Pseudomonadota</taxon>
        <taxon>Gammaproteobacteria</taxon>
        <taxon>Alteromonadales</taxon>
        <taxon>Shewanellaceae</taxon>
        <taxon>Shewanella</taxon>
    </lineage>
</organism>
<keyword evidence="2" id="KW-1185">Reference proteome</keyword>
<evidence type="ECO:0000313" key="1">
    <source>
        <dbReference type="EMBL" id="MCW3171408.1"/>
    </source>
</evidence>
<dbReference type="Proteomes" id="UP001163714">
    <property type="component" value="Unassembled WGS sequence"/>
</dbReference>
<accession>A0ABT3I5R1</accession>
<evidence type="ECO:0000313" key="2">
    <source>
        <dbReference type="Proteomes" id="UP001163714"/>
    </source>
</evidence>
<protein>
    <submittedName>
        <fullName evidence="1">Uncharacterized protein</fullName>
    </submittedName>
</protein>
<dbReference type="RefSeq" id="WP_264724905.1">
    <property type="nucleotide sequence ID" value="NZ_JAPDMX010000003.1"/>
</dbReference>
<name>A0ABT3I5R1_9GAMM</name>
<gene>
    <name evidence="1" type="ORF">OHT75_02810</name>
</gene>
<reference evidence="1" key="1">
    <citation type="submission" date="2022-10" db="EMBL/GenBank/DDBJ databases">
        <title>Shewanella flava sp. nov, isolated from the estuary of the Fenhe River into the Yellow River.</title>
        <authorList>
            <person name="Li Y."/>
        </authorList>
    </citation>
    <scope>NUCLEOTIDE SEQUENCE</scope>
    <source>
        <strain evidence="1">FYR11-62</strain>
    </source>
</reference>
<sequence length="64" mass="7019">MTQLSDNSLIETPEEREAFECLERQLQIDALAAIARTSMTMSCTGIAAKLFDAGCRVDLALVKK</sequence>